<keyword evidence="1" id="KW-0472">Membrane</keyword>
<dbReference type="AlphaFoldDB" id="V4GRF9"/>
<dbReference type="EMBL" id="ASGZ01000053">
    <property type="protein sequence ID" value="ESP87646.1"/>
    <property type="molecule type" value="Genomic_DNA"/>
</dbReference>
<organism evidence="2 3">
    <name type="scientific">Candidatus Halobonum tyrrellensis G22</name>
    <dbReference type="NCBI Taxonomy" id="1324957"/>
    <lineage>
        <taxon>Archaea</taxon>
        <taxon>Methanobacteriati</taxon>
        <taxon>Methanobacteriota</taxon>
        <taxon>Stenosarchaea group</taxon>
        <taxon>Halobacteria</taxon>
        <taxon>Halobacteriales</taxon>
        <taxon>Haloferacaceae</taxon>
        <taxon>Candidatus Halobonum</taxon>
    </lineage>
</organism>
<protein>
    <submittedName>
        <fullName evidence="2">Sterol desaturase family protein</fullName>
    </submittedName>
</protein>
<feature type="transmembrane region" description="Helical" evidence="1">
    <location>
        <begin position="7"/>
        <end position="24"/>
    </location>
</feature>
<comment type="caution">
    <text evidence="2">The sequence shown here is derived from an EMBL/GenBank/DDBJ whole genome shotgun (WGS) entry which is preliminary data.</text>
</comment>
<dbReference type="OrthoDB" id="351349at2157"/>
<name>V4GRF9_9EURY</name>
<evidence type="ECO:0000313" key="2">
    <source>
        <dbReference type="EMBL" id="ESP87646.1"/>
    </source>
</evidence>
<gene>
    <name evidence="2" type="ORF">K933_13047</name>
</gene>
<keyword evidence="1" id="KW-0812">Transmembrane</keyword>
<reference evidence="2 3" key="1">
    <citation type="journal article" date="2013" name="Genome Announc.">
        <title>Draft Genome Sequence of 'Candidatus Halobonum tyrrellensis' Strain G22, Isolated from the Hypersaline Waters of Lake Tyrrell, Australia.</title>
        <authorList>
            <person name="Ugalde J.A."/>
            <person name="Narasingarao P."/>
            <person name="Kuo S."/>
            <person name="Podell S."/>
            <person name="Allen E.E."/>
        </authorList>
    </citation>
    <scope>NUCLEOTIDE SEQUENCE [LARGE SCALE GENOMIC DNA]</scope>
    <source>
        <strain evidence="2 3">G22</strain>
    </source>
</reference>
<evidence type="ECO:0000313" key="3">
    <source>
        <dbReference type="Proteomes" id="UP000017840"/>
    </source>
</evidence>
<feature type="transmembrane region" description="Helical" evidence="1">
    <location>
        <begin position="68"/>
        <end position="87"/>
    </location>
</feature>
<accession>V4GRF9</accession>
<sequence>MDRSTARLLASLAGVAVGGGTYYWLVADPVFAATVGLFWAVGVGLSVRHREWLFASSDDWDRRRWSGAFGGLVTLAVLFGVGPSLPLSNDLRFGLGLLVSGVALTATNLGIGLVLDADDGTERGEGAAAGGDAAETEAA</sequence>
<dbReference type="Proteomes" id="UP000017840">
    <property type="component" value="Unassembled WGS sequence"/>
</dbReference>
<dbReference type="eggNOG" id="arCOG13160">
    <property type="taxonomic scope" value="Archaea"/>
</dbReference>
<dbReference type="RefSeq" id="WP_023395184.1">
    <property type="nucleotide sequence ID" value="NZ_ASGZ01000053.1"/>
</dbReference>
<keyword evidence="3" id="KW-1185">Reference proteome</keyword>
<evidence type="ECO:0000256" key="1">
    <source>
        <dbReference type="SAM" id="Phobius"/>
    </source>
</evidence>
<feature type="transmembrane region" description="Helical" evidence="1">
    <location>
        <begin position="93"/>
        <end position="115"/>
    </location>
</feature>
<proteinExistence type="predicted"/>
<feature type="transmembrane region" description="Helical" evidence="1">
    <location>
        <begin position="30"/>
        <end position="47"/>
    </location>
</feature>
<keyword evidence="1" id="KW-1133">Transmembrane helix</keyword>